<evidence type="ECO:0000313" key="3">
    <source>
        <dbReference type="Proteomes" id="UP000827721"/>
    </source>
</evidence>
<dbReference type="Proteomes" id="UP000827721">
    <property type="component" value="Unassembled WGS sequence"/>
</dbReference>
<evidence type="ECO:0008006" key="4">
    <source>
        <dbReference type="Google" id="ProtNLM"/>
    </source>
</evidence>
<evidence type="ECO:0000313" key="2">
    <source>
        <dbReference type="EMBL" id="KAH7568027.1"/>
    </source>
</evidence>
<feature type="signal peptide" evidence="1">
    <location>
        <begin position="1"/>
        <end position="29"/>
    </location>
</feature>
<reference evidence="2 3" key="1">
    <citation type="submission" date="2021-02" db="EMBL/GenBank/DDBJ databases">
        <title>Plant Genome Project.</title>
        <authorList>
            <person name="Zhang R.-G."/>
        </authorList>
    </citation>
    <scope>NUCLEOTIDE SEQUENCE [LARGE SCALE GENOMIC DNA]</scope>
    <source>
        <tissue evidence="2">Leaves</tissue>
    </source>
</reference>
<keyword evidence="1" id="KW-0732">Signal</keyword>
<dbReference type="EMBL" id="JAFEMO010000007">
    <property type="protein sequence ID" value="KAH7568027.1"/>
    <property type="molecule type" value="Genomic_DNA"/>
</dbReference>
<accession>A0ABQ8HUM5</accession>
<feature type="chain" id="PRO_5046854002" description="Transmembrane protein" evidence="1">
    <location>
        <begin position="30"/>
        <end position="69"/>
    </location>
</feature>
<proteinExistence type="predicted"/>
<name>A0ABQ8HUM5_9ROSI</name>
<comment type="caution">
    <text evidence="2">The sequence shown here is derived from an EMBL/GenBank/DDBJ whole genome shotgun (WGS) entry which is preliminary data.</text>
</comment>
<keyword evidence="3" id="KW-1185">Reference proteome</keyword>
<evidence type="ECO:0000256" key="1">
    <source>
        <dbReference type="SAM" id="SignalP"/>
    </source>
</evidence>
<protein>
    <recommendedName>
        <fullName evidence="4">Transmembrane protein</fullName>
    </recommendedName>
</protein>
<gene>
    <name evidence="2" type="ORF">JRO89_XS07G0216900</name>
</gene>
<sequence length="69" mass="7336">MPLVKFSKVTTMLVFVVIMILMSSELASAAFDSIPIFKLGRRVLQVSVNSDYPVYATVPGGGGGYPGNP</sequence>
<organism evidence="2 3">
    <name type="scientific">Xanthoceras sorbifolium</name>
    <dbReference type="NCBI Taxonomy" id="99658"/>
    <lineage>
        <taxon>Eukaryota</taxon>
        <taxon>Viridiplantae</taxon>
        <taxon>Streptophyta</taxon>
        <taxon>Embryophyta</taxon>
        <taxon>Tracheophyta</taxon>
        <taxon>Spermatophyta</taxon>
        <taxon>Magnoliopsida</taxon>
        <taxon>eudicotyledons</taxon>
        <taxon>Gunneridae</taxon>
        <taxon>Pentapetalae</taxon>
        <taxon>rosids</taxon>
        <taxon>malvids</taxon>
        <taxon>Sapindales</taxon>
        <taxon>Sapindaceae</taxon>
        <taxon>Xanthoceroideae</taxon>
        <taxon>Xanthoceras</taxon>
    </lineage>
</organism>